<protein>
    <submittedName>
        <fullName evidence="2">Uncharacterized protein</fullName>
    </submittedName>
</protein>
<proteinExistence type="predicted"/>
<dbReference type="AlphaFoldDB" id="A0A8X6X703"/>
<evidence type="ECO:0000313" key="3">
    <source>
        <dbReference type="Proteomes" id="UP000886998"/>
    </source>
</evidence>
<feature type="compositionally biased region" description="Basic and acidic residues" evidence="1">
    <location>
        <begin position="187"/>
        <end position="201"/>
    </location>
</feature>
<dbReference type="OrthoDB" id="6459501at2759"/>
<feature type="region of interest" description="Disordered" evidence="1">
    <location>
        <begin position="585"/>
        <end position="606"/>
    </location>
</feature>
<feature type="region of interest" description="Disordered" evidence="1">
    <location>
        <begin position="1"/>
        <end position="21"/>
    </location>
</feature>
<keyword evidence="3" id="KW-1185">Reference proteome</keyword>
<reference evidence="2" key="1">
    <citation type="submission" date="2020-08" db="EMBL/GenBank/DDBJ databases">
        <title>Multicomponent nature underlies the extraordinary mechanical properties of spider dragline silk.</title>
        <authorList>
            <person name="Kono N."/>
            <person name="Nakamura H."/>
            <person name="Mori M."/>
            <person name="Yoshida Y."/>
            <person name="Ohtoshi R."/>
            <person name="Malay A.D."/>
            <person name="Moran D.A.P."/>
            <person name="Tomita M."/>
            <person name="Numata K."/>
            <person name="Arakawa K."/>
        </authorList>
    </citation>
    <scope>NUCLEOTIDE SEQUENCE</scope>
</reference>
<feature type="compositionally biased region" description="Pro residues" evidence="1">
    <location>
        <begin position="1"/>
        <end position="11"/>
    </location>
</feature>
<organism evidence="2 3">
    <name type="scientific">Trichonephila inaurata madagascariensis</name>
    <dbReference type="NCBI Taxonomy" id="2747483"/>
    <lineage>
        <taxon>Eukaryota</taxon>
        <taxon>Metazoa</taxon>
        <taxon>Ecdysozoa</taxon>
        <taxon>Arthropoda</taxon>
        <taxon>Chelicerata</taxon>
        <taxon>Arachnida</taxon>
        <taxon>Araneae</taxon>
        <taxon>Araneomorphae</taxon>
        <taxon>Entelegynae</taxon>
        <taxon>Araneoidea</taxon>
        <taxon>Nephilidae</taxon>
        <taxon>Trichonephila</taxon>
        <taxon>Trichonephila inaurata</taxon>
    </lineage>
</organism>
<dbReference type="EMBL" id="BMAV01006311">
    <property type="protein sequence ID" value="GFY48095.1"/>
    <property type="molecule type" value="Genomic_DNA"/>
</dbReference>
<feature type="non-terminal residue" evidence="2">
    <location>
        <position position="1"/>
    </location>
</feature>
<evidence type="ECO:0000313" key="2">
    <source>
        <dbReference type="EMBL" id="GFY48095.1"/>
    </source>
</evidence>
<accession>A0A8X6X703</accession>
<name>A0A8X6X703_9ARAC</name>
<dbReference type="Proteomes" id="UP000886998">
    <property type="component" value="Unassembled WGS sequence"/>
</dbReference>
<gene>
    <name evidence="2" type="ORF">TNIN_109411</name>
</gene>
<comment type="caution">
    <text evidence="2">The sequence shown here is derived from an EMBL/GenBank/DDBJ whole genome shotgun (WGS) entry which is preliminary data.</text>
</comment>
<evidence type="ECO:0000256" key="1">
    <source>
        <dbReference type="SAM" id="MobiDB-lite"/>
    </source>
</evidence>
<sequence length="606" mass="68869">MSLEAYPPPPPERLKDEKKNGFQYSDVFSDGKFTVRGVPKEPFHAIYTIKKSEKEEERVHYAVDDKGPRTSIHSNLVDFEPRFDPASIHFGVRRWPSDELNVAQQKTFTEPPEQKYKESDKQRLSLPGVVHFKPSQLTVSSTSDNVGTKKQVNRNFELFSQYSIPSIGQFLPDFDSIKTLKNSPSQEKFDTDSFRDERARKQKVGKEEIVSDFSPVGSMNNLSPEPINDSFESQRIASPVKILSYSLPKFKSNLDKDLPVYESQLKDNLVNSSAILPPKIQDLISQTLNPIIERIDASLQNDKNSLTLENTKDRVLNLKSKLSGDFVSNFKLNNENDSLPQKNTHQDLFQKPNTSMYYIPNLGLSMDSNSLLKKITQYLHQKPELSQIFKPELSKIFVTNLGLNKDNNTLSQKERAENQDVNQKPKTSMYFVPNLGLNLESNSSPPQETSQNLNQRIKISTNLGLNKGNNSLSQRAENQDVSQRTKTSMYFVPNLGSKIESYAPPLETSQDLIQMTEKPEHFVTNPVLNKDSNTLSQTAEHENKNQNPTTSMYFVPNLGLNIENYSRPQEISPDLHQKTTTNFELNKDNTTLSQKAGNQDSNQKPK</sequence>
<feature type="region of interest" description="Disordered" evidence="1">
    <location>
        <begin position="182"/>
        <end position="201"/>
    </location>
</feature>